<protein>
    <submittedName>
        <fullName evidence="1">Uncharacterized protein</fullName>
    </submittedName>
</protein>
<evidence type="ECO:0000313" key="1">
    <source>
        <dbReference type="EMBL" id="RRD01224.1"/>
    </source>
</evidence>
<proteinExistence type="predicted"/>
<dbReference type="EMBL" id="RQXV01000001">
    <property type="protein sequence ID" value="RRD01224.1"/>
    <property type="molecule type" value="Genomic_DNA"/>
</dbReference>
<sequence length="109" mass="12534">MDRAESLRQIISFGQYREEAFDSLFNNPTDPESESVIASVEMLHAVLQKFIQGTISTDDLEEWAMFVEFRDDIDHSSIEDYIYALSNPDLMGGVDKDKIIQMAKLLEHM</sequence>
<dbReference type="OrthoDB" id="7595800at2"/>
<organism evidence="1 2">
    <name type="scientific">Amphritea balenae</name>
    <dbReference type="NCBI Taxonomy" id="452629"/>
    <lineage>
        <taxon>Bacteria</taxon>
        <taxon>Pseudomonadati</taxon>
        <taxon>Pseudomonadota</taxon>
        <taxon>Gammaproteobacteria</taxon>
        <taxon>Oceanospirillales</taxon>
        <taxon>Oceanospirillaceae</taxon>
        <taxon>Amphritea</taxon>
    </lineage>
</organism>
<gene>
    <name evidence="1" type="ORF">EHS89_01280</name>
</gene>
<keyword evidence="2" id="KW-1185">Reference proteome</keyword>
<reference evidence="1 2" key="1">
    <citation type="submission" date="2018-11" db="EMBL/GenBank/DDBJ databases">
        <title>The draft genome sequence of Amphritea balenae JAMM 1525T.</title>
        <authorList>
            <person name="Fang Z."/>
            <person name="Zhang Y."/>
            <person name="Han X."/>
        </authorList>
    </citation>
    <scope>NUCLEOTIDE SEQUENCE [LARGE SCALE GENOMIC DNA]</scope>
    <source>
        <strain evidence="1 2">JAMM 1525</strain>
    </source>
</reference>
<accession>A0A3P1SVI4</accession>
<dbReference type="AlphaFoldDB" id="A0A3P1SVI4"/>
<dbReference type="Proteomes" id="UP000267535">
    <property type="component" value="Unassembled WGS sequence"/>
</dbReference>
<name>A0A3P1SVI4_9GAMM</name>
<comment type="caution">
    <text evidence="1">The sequence shown here is derived from an EMBL/GenBank/DDBJ whole genome shotgun (WGS) entry which is preliminary data.</text>
</comment>
<dbReference type="RefSeq" id="WP_124924296.1">
    <property type="nucleotide sequence ID" value="NZ_BMOH01000001.1"/>
</dbReference>
<evidence type="ECO:0000313" key="2">
    <source>
        <dbReference type="Proteomes" id="UP000267535"/>
    </source>
</evidence>